<dbReference type="Proteomes" id="UP000626092">
    <property type="component" value="Unassembled WGS sequence"/>
</dbReference>
<accession>A0A834GL52</accession>
<evidence type="ECO:0000313" key="2">
    <source>
        <dbReference type="Proteomes" id="UP000626092"/>
    </source>
</evidence>
<comment type="caution">
    <text evidence="1">The sequence shown here is derived from an EMBL/GenBank/DDBJ whole genome shotgun (WGS) entry which is preliminary data.</text>
</comment>
<proteinExistence type="predicted"/>
<keyword evidence="2" id="KW-1185">Reference proteome</keyword>
<name>A0A834GL52_RHOSS</name>
<gene>
    <name evidence="1" type="ORF">RHSIM_Rhsim09G0040400</name>
</gene>
<evidence type="ECO:0000313" key="1">
    <source>
        <dbReference type="EMBL" id="KAF7133424.1"/>
    </source>
</evidence>
<sequence length="144" mass="16120">MAVLEYSCEDRPSKRSVGQTIALCNTGWAFKSWPKQMRDEGSYCGARNLSKDITIECEIIWYTTLDDELQPLQIGRKFRAGQTLSKETTMLLSIIFEIASLPLFYSPSVSPNPGGLKELRDAILKITLDKSFAVSLLEARPALN</sequence>
<dbReference type="AlphaFoldDB" id="A0A834GL52"/>
<protein>
    <submittedName>
        <fullName evidence="1">Uncharacterized protein</fullName>
    </submittedName>
</protein>
<organism evidence="1 2">
    <name type="scientific">Rhododendron simsii</name>
    <name type="common">Sims's rhododendron</name>
    <dbReference type="NCBI Taxonomy" id="118357"/>
    <lineage>
        <taxon>Eukaryota</taxon>
        <taxon>Viridiplantae</taxon>
        <taxon>Streptophyta</taxon>
        <taxon>Embryophyta</taxon>
        <taxon>Tracheophyta</taxon>
        <taxon>Spermatophyta</taxon>
        <taxon>Magnoliopsida</taxon>
        <taxon>eudicotyledons</taxon>
        <taxon>Gunneridae</taxon>
        <taxon>Pentapetalae</taxon>
        <taxon>asterids</taxon>
        <taxon>Ericales</taxon>
        <taxon>Ericaceae</taxon>
        <taxon>Ericoideae</taxon>
        <taxon>Rhodoreae</taxon>
        <taxon>Rhododendron</taxon>
    </lineage>
</organism>
<dbReference type="EMBL" id="WJXA01000009">
    <property type="protein sequence ID" value="KAF7133424.1"/>
    <property type="molecule type" value="Genomic_DNA"/>
</dbReference>
<reference evidence="1" key="1">
    <citation type="submission" date="2019-11" db="EMBL/GenBank/DDBJ databases">
        <authorList>
            <person name="Liu Y."/>
            <person name="Hou J."/>
            <person name="Li T.-Q."/>
            <person name="Guan C.-H."/>
            <person name="Wu X."/>
            <person name="Wu H.-Z."/>
            <person name="Ling F."/>
            <person name="Zhang R."/>
            <person name="Shi X.-G."/>
            <person name="Ren J.-P."/>
            <person name="Chen E.-F."/>
            <person name="Sun J.-M."/>
        </authorList>
    </citation>
    <scope>NUCLEOTIDE SEQUENCE</scope>
    <source>
        <strain evidence="1">Adult_tree_wgs_1</strain>
        <tissue evidence="1">Leaves</tissue>
    </source>
</reference>